<proteinExistence type="inferred from homology"/>
<evidence type="ECO:0000313" key="5">
    <source>
        <dbReference type="Proteomes" id="UP000192455"/>
    </source>
</evidence>
<keyword evidence="3" id="KW-0472">Membrane</keyword>
<gene>
    <name evidence="4" type="ORF">SAMN05421849_1333</name>
</gene>
<organism evidence="4 5">
    <name type="scientific">Pontibaca methylaminivorans</name>
    <dbReference type="NCBI Taxonomy" id="515897"/>
    <lineage>
        <taxon>Bacteria</taxon>
        <taxon>Pseudomonadati</taxon>
        <taxon>Pseudomonadota</taxon>
        <taxon>Alphaproteobacteria</taxon>
        <taxon>Rhodobacterales</taxon>
        <taxon>Roseobacteraceae</taxon>
        <taxon>Pontibaca</taxon>
    </lineage>
</organism>
<dbReference type="Pfam" id="PF01312">
    <property type="entry name" value="Bac_export_2"/>
    <property type="match status" value="1"/>
</dbReference>
<dbReference type="InterPro" id="IPR029025">
    <property type="entry name" value="T3SS_substrate_exporter_C"/>
</dbReference>
<evidence type="ECO:0000256" key="3">
    <source>
        <dbReference type="SAM" id="Phobius"/>
    </source>
</evidence>
<dbReference type="STRING" id="515897.SAMN05421849_1333"/>
<dbReference type="EMBL" id="FTPS01000001">
    <property type="protein sequence ID" value="SIT80561.1"/>
    <property type="molecule type" value="Genomic_DNA"/>
</dbReference>
<feature type="transmembrane region" description="Helical" evidence="3">
    <location>
        <begin position="193"/>
        <end position="215"/>
    </location>
</feature>
<dbReference type="PRINTS" id="PR00950">
    <property type="entry name" value="TYPE3IMSPROT"/>
</dbReference>
<feature type="region of interest" description="Disordered" evidence="2">
    <location>
        <begin position="1"/>
        <end position="27"/>
    </location>
</feature>
<feature type="compositionally biased region" description="Basic and acidic residues" evidence="2">
    <location>
        <begin position="227"/>
        <end position="244"/>
    </location>
</feature>
<keyword evidence="4" id="KW-0966">Cell projection</keyword>
<feature type="transmembrane region" description="Helical" evidence="3">
    <location>
        <begin position="40"/>
        <end position="67"/>
    </location>
</feature>
<dbReference type="GO" id="GO:0005886">
    <property type="term" value="C:plasma membrane"/>
    <property type="evidence" value="ECO:0007669"/>
    <property type="project" value="TreeGrafter"/>
</dbReference>
<feature type="transmembrane region" description="Helical" evidence="3">
    <location>
        <begin position="93"/>
        <end position="114"/>
    </location>
</feature>
<dbReference type="GO" id="GO:0009306">
    <property type="term" value="P:protein secretion"/>
    <property type="evidence" value="ECO:0007669"/>
    <property type="project" value="InterPro"/>
</dbReference>
<feature type="transmembrane region" description="Helical" evidence="3">
    <location>
        <begin position="154"/>
        <end position="172"/>
    </location>
</feature>
<dbReference type="Gene3D" id="3.40.1690.10">
    <property type="entry name" value="secretion proteins EscU"/>
    <property type="match status" value="1"/>
</dbReference>
<keyword evidence="4" id="KW-0969">Cilium</keyword>
<keyword evidence="4" id="KW-0282">Flagellum</keyword>
<protein>
    <submittedName>
        <fullName evidence="4">Flagellar biosynthetic protein FlhB</fullName>
    </submittedName>
</protein>
<dbReference type="PANTHER" id="PTHR30531">
    <property type="entry name" value="FLAGELLAR BIOSYNTHETIC PROTEIN FLHB"/>
    <property type="match status" value="1"/>
</dbReference>
<dbReference type="OrthoDB" id="9807950at2"/>
<evidence type="ECO:0000256" key="2">
    <source>
        <dbReference type="SAM" id="MobiDB-lite"/>
    </source>
</evidence>
<name>A0A1R3WQT2_9RHOB</name>
<dbReference type="SUPFAM" id="SSF160544">
    <property type="entry name" value="EscU C-terminal domain-like"/>
    <property type="match status" value="1"/>
</dbReference>
<comment type="similarity">
    <text evidence="1">Belongs to the type III secretion exporter family.</text>
</comment>
<dbReference type="Proteomes" id="UP000192455">
    <property type="component" value="Unassembled WGS sequence"/>
</dbReference>
<feature type="region of interest" description="Disordered" evidence="2">
    <location>
        <begin position="225"/>
        <end position="251"/>
    </location>
</feature>
<keyword evidence="3" id="KW-1133">Transmembrane helix</keyword>
<dbReference type="AlphaFoldDB" id="A0A1R3WQT2"/>
<reference evidence="4 5" key="1">
    <citation type="submission" date="2017-01" db="EMBL/GenBank/DDBJ databases">
        <authorList>
            <person name="Mah S.A."/>
            <person name="Swanson W.J."/>
            <person name="Moy G.W."/>
            <person name="Vacquier V.D."/>
        </authorList>
    </citation>
    <scope>NUCLEOTIDE SEQUENCE [LARGE SCALE GENOMIC DNA]</scope>
    <source>
        <strain evidence="4 5">DSM 21219</strain>
    </source>
</reference>
<evidence type="ECO:0000313" key="4">
    <source>
        <dbReference type="EMBL" id="SIT80561.1"/>
    </source>
</evidence>
<feature type="compositionally biased region" description="Basic and acidic residues" evidence="2">
    <location>
        <begin position="10"/>
        <end position="27"/>
    </location>
</feature>
<sequence length="363" mass="39170">MSEAGDDDSEKSHEASPQKLQRAREKGQIAKSTDVSVAAAYGGILLAATVFGTGAINGFGSALVTLLERPDRLAPLFFDEPARIPAGGMMQTIGGALLPWYVLPAGAVVLSLLAQRAFVFAPSKIAPKVSRISILGNAKNKFGRSGLFEFAKSFTKLLVYSACLGLFLRARLSEMVGVMASDVRAGIALMARLCIEFMSLALLVAAVIAVLDMIWQHHDHLRKNRMSRKEVMDEHKDSEGDPHIKQQRRQRGQEIAMNRMMADVPTADVVIVNPTHYAVALKWSRKAGAAPVCVAKGVDEVAAAIRRHAMEAGVPIHSDPPTARAIHATVALGREIPEEYYRPVAAAIRFAEAMRARARAGAT</sequence>
<keyword evidence="3" id="KW-0812">Transmembrane</keyword>
<dbReference type="RefSeq" id="WP_076648846.1">
    <property type="nucleotide sequence ID" value="NZ_FTPS01000001.1"/>
</dbReference>
<dbReference type="InterPro" id="IPR006135">
    <property type="entry name" value="T3SS_substrate_exporter"/>
</dbReference>
<evidence type="ECO:0000256" key="1">
    <source>
        <dbReference type="ARBA" id="ARBA00010690"/>
    </source>
</evidence>
<keyword evidence="5" id="KW-1185">Reference proteome</keyword>
<accession>A0A1R3WQT2</accession>
<dbReference type="PANTHER" id="PTHR30531:SF12">
    <property type="entry name" value="FLAGELLAR BIOSYNTHETIC PROTEIN FLHB"/>
    <property type="match status" value="1"/>
</dbReference>